<keyword evidence="6" id="KW-1185">Reference proteome</keyword>
<evidence type="ECO:0000313" key="5">
    <source>
        <dbReference type="EMBL" id="MBV7391452.1"/>
    </source>
</evidence>
<evidence type="ECO:0000313" key="6">
    <source>
        <dbReference type="Proteomes" id="UP000774130"/>
    </source>
</evidence>
<dbReference type="Pfam" id="PF12802">
    <property type="entry name" value="MarR_2"/>
    <property type="match status" value="1"/>
</dbReference>
<comment type="caution">
    <text evidence="5">The sequence shown here is derived from an EMBL/GenBank/DDBJ whole genome shotgun (WGS) entry which is preliminary data.</text>
</comment>
<dbReference type="EMBL" id="JAHUZB010000004">
    <property type="protein sequence ID" value="MBV7391452.1"/>
    <property type="molecule type" value="Genomic_DNA"/>
</dbReference>
<dbReference type="Proteomes" id="UP000774130">
    <property type="component" value="Unassembled WGS sequence"/>
</dbReference>
<dbReference type="RefSeq" id="WP_218326639.1">
    <property type="nucleotide sequence ID" value="NZ_JAHUZB010000004.1"/>
</dbReference>
<keyword evidence="2" id="KW-0238">DNA-binding</keyword>
<protein>
    <submittedName>
        <fullName evidence="5">MarR family transcriptional regulator</fullName>
    </submittedName>
</protein>
<dbReference type="PANTHER" id="PTHR42756">
    <property type="entry name" value="TRANSCRIPTIONAL REGULATOR, MARR"/>
    <property type="match status" value="1"/>
</dbReference>
<evidence type="ECO:0000256" key="3">
    <source>
        <dbReference type="ARBA" id="ARBA00023163"/>
    </source>
</evidence>
<sequence>MEKNLDSLAEKVHHLESLQQRFVHKELKKIGLNMLQARTLDFLAVYPNVIQTDLADYLGKQKATVTNLLKVLENKNLVERKQSTDNARQKKLSLSTSGNQKVLLIQAIFAKLDKKLTGNLATSEIDELNQQFARLIDAF</sequence>
<evidence type="ECO:0000256" key="2">
    <source>
        <dbReference type="ARBA" id="ARBA00023125"/>
    </source>
</evidence>
<name>A0ABS6TEZ0_9ENTE</name>
<proteinExistence type="predicted"/>
<keyword evidence="1" id="KW-0805">Transcription regulation</keyword>
<evidence type="ECO:0000259" key="4">
    <source>
        <dbReference type="PROSITE" id="PS50995"/>
    </source>
</evidence>
<gene>
    <name evidence="5" type="ORF">KUA55_12235</name>
</gene>
<evidence type="ECO:0000256" key="1">
    <source>
        <dbReference type="ARBA" id="ARBA00023015"/>
    </source>
</evidence>
<dbReference type="PANTHER" id="PTHR42756:SF1">
    <property type="entry name" value="TRANSCRIPTIONAL REPRESSOR OF EMRAB OPERON"/>
    <property type="match status" value="1"/>
</dbReference>
<reference evidence="5 6" key="1">
    <citation type="submission" date="2021-06" db="EMBL/GenBank/DDBJ databases">
        <title>Enterococcus alishanensis sp. nov., a novel lactic acid bacterium isolated from fresh coffee beans.</title>
        <authorList>
            <person name="Chen Y.-S."/>
        </authorList>
    </citation>
    <scope>NUCLEOTIDE SEQUENCE [LARGE SCALE GENOMIC DNA]</scope>
    <source>
        <strain evidence="5 6">ALS3</strain>
    </source>
</reference>
<feature type="domain" description="HTH marR-type" evidence="4">
    <location>
        <begin position="1"/>
        <end position="137"/>
    </location>
</feature>
<accession>A0ABS6TEZ0</accession>
<dbReference type="InterPro" id="IPR000835">
    <property type="entry name" value="HTH_MarR-typ"/>
</dbReference>
<dbReference type="PROSITE" id="PS50995">
    <property type="entry name" value="HTH_MARR_2"/>
    <property type="match status" value="1"/>
</dbReference>
<keyword evidence="3" id="KW-0804">Transcription</keyword>
<organism evidence="5 6">
    <name type="scientific">Enterococcus alishanensis</name>
    <dbReference type="NCBI Taxonomy" id="1303817"/>
    <lineage>
        <taxon>Bacteria</taxon>
        <taxon>Bacillati</taxon>
        <taxon>Bacillota</taxon>
        <taxon>Bacilli</taxon>
        <taxon>Lactobacillales</taxon>
        <taxon>Enterococcaceae</taxon>
        <taxon>Enterococcus</taxon>
    </lineage>
</organism>
<dbReference type="SMART" id="SM00347">
    <property type="entry name" value="HTH_MARR"/>
    <property type="match status" value="1"/>
</dbReference>